<evidence type="ECO:0000256" key="1">
    <source>
        <dbReference type="SAM" id="MobiDB-lite"/>
    </source>
</evidence>
<accession>A0A5N6VF57</accession>
<proteinExistence type="predicted"/>
<gene>
    <name evidence="2" type="ORF">BDV40DRAFT_294932</name>
</gene>
<protein>
    <submittedName>
        <fullName evidence="2">Uncharacterized protein</fullName>
    </submittedName>
</protein>
<evidence type="ECO:0000313" key="3">
    <source>
        <dbReference type="Proteomes" id="UP000326950"/>
    </source>
</evidence>
<reference evidence="2 3" key="1">
    <citation type="submission" date="2019-04" db="EMBL/GenBank/DDBJ databases">
        <title>Friends and foes A comparative genomics study of 23 Aspergillus species from section Flavi.</title>
        <authorList>
            <consortium name="DOE Joint Genome Institute"/>
            <person name="Kjaerbolling I."/>
            <person name="Vesth T."/>
            <person name="Frisvad J.C."/>
            <person name="Nybo J.L."/>
            <person name="Theobald S."/>
            <person name="Kildgaard S."/>
            <person name="Isbrandt T."/>
            <person name="Kuo A."/>
            <person name="Sato A."/>
            <person name="Lyhne E.K."/>
            <person name="Kogle M.E."/>
            <person name="Wiebenga A."/>
            <person name="Kun R.S."/>
            <person name="Lubbers R.J."/>
            <person name="Makela M.R."/>
            <person name="Barry K."/>
            <person name="Chovatia M."/>
            <person name="Clum A."/>
            <person name="Daum C."/>
            <person name="Haridas S."/>
            <person name="He G."/>
            <person name="LaButti K."/>
            <person name="Lipzen A."/>
            <person name="Mondo S."/>
            <person name="Riley R."/>
            <person name="Salamov A."/>
            <person name="Simmons B.A."/>
            <person name="Magnuson J.K."/>
            <person name="Henrissat B."/>
            <person name="Mortensen U.H."/>
            <person name="Larsen T.O."/>
            <person name="Devries R.P."/>
            <person name="Grigoriev I.V."/>
            <person name="Machida M."/>
            <person name="Baker S.E."/>
            <person name="Andersen M.R."/>
        </authorList>
    </citation>
    <scope>NUCLEOTIDE SEQUENCE [LARGE SCALE GENOMIC DNA]</scope>
    <source>
        <strain evidence="2 3">CBS 117626</strain>
    </source>
</reference>
<name>A0A5N6VF57_ASPTM</name>
<feature type="compositionally biased region" description="Polar residues" evidence="1">
    <location>
        <begin position="33"/>
        <end position="48"/>
    </location>
</feature>
<evidence type="ECO:0000313" key="2">
    <source>
        <dbReference type="EMBL" id="KAE8168391.1"/>
    </source>
</evidence>
<feature type="region of interest" description="Disordered" evidence="1">
    <location>
        <begin position="23"/>
        <end position="58"/>
    </location>
</feature>
<keyword evidence="3" id="KW-1185">Reference proteome</keyword>
<dbReference type="AlphaFoldDB" id="A0A5N6VF57"/>
<dbReference type="EMBL" id="ML738586">
    <property type="protein sequence ID" value="KAE8168391.1"/>
    <property type="molecule type" value="Genomic_DNA"/>
</dbReference>
<organism evidence="2 3">
    <name type="scientific">Aspergillus tamarii</name>
    <dbReference type="NCBI Taxonomy" id="41984"/>
    <lineage>
        <taxon>Eukaryota</taxon>
        <taxon>Fungi</taxon>
        <taxon>Dikarya</taxon>
        <taxon>Ascomycota</taxon>
        <taxon>Pezizomycotina</taxon>
        <taxon>Eurotiomycetes</taxon>
        <taxon>Eurotiomycetidae</taxon>
        <taxon>Eurotiales</taxon>
        <taxon>Aspergillaceae</taxon>
        <taxon>Aspergillus</taxon>
        <taxon>Aspergillus subgen. Circumdati</taxon>
    </lineage>
</organism>
<dbReference type="Proteomes" id="UP000326950">
    <property type="component" value="Unassembled WGS sequence"/>
</dbReference>
<sequence>MADSKKLDTDTVHQRCTALAVANGPNRWLPESGSDTSYTSSREGTPDTSSHHHHQEHLHYAVPDDGIKSSENQPYQECVAAAIRQFLWTLVLGGIQQMEVPLSPRDMAREWKRVIVIPVNTKEVGALGNS</sequence>
<dbReference type="OrthoDB" id="4471648at2759"/>